<organism evidence="1 2">
    <name type="scientific">Mycolicibacterium anyangense</name>
    <dbReference type="NCBI Taxonomy" id="1431246"/>
    <lineage>
        <taxon>Bacteria</taxon>
        <taxon>Bacillati</taxon>
        <taxon>Actinomycetota</taxon>
        <taxon>Actinomycetes</taxon>
        <taxon>Mycobacteriales</taxon>
        <taxon>Mycobacteriaceae</taxon>
        <taxon>Mycolicibacterium</taxon>
    </lineage>
</organism>
<evidence type="ECO:0000313" key="2">
    <source>
        <dbReference type="Proteomes" id="UP000467249"/>
    </source>
</evidence>
<evidence type="ECO:0000313" key="1">
    <source>
        <dbReference type="EMBL" id="BBZ77642.1"/>
    </source>
</evidence>
<keyword evidence="2" id="KW-1185">Reference proteome</keyword>
<gene>
    <name evidence="1" type="ORF">MANY_29790</name>
</gene>
<sequence>MSVIGAETVSHFAAAGLFSSEQPAIDIASAAAITAATGATTLRNLNPFEIRHSLPVAPAGSAKLC</sequence>
<reference evidence="1 2" key="1">
    <citation type="journal article" date="2019" name="Emerg. Microbes Infect.">
        <title>Comprehensive subspecies identification of 175 nontuberculous mycobacteria species based on 7547 genomic profiles.</title>
        <authorList>
            <person name="Matsumoto Y."/>
            <person name="Kinjo T."/>
            <person name="Motooka D."/>
            <person name="Nabeya D."/>
            <person name="Jung N."/>
            <person name="Uechi K."/>
            <person name="Horii T."/>
            <person name="Iida T."/>
            <person name="Fujita J."/>
            <person name="Nakamura S."/>
        </authorList>
    </citation>
    <scope>NUCLEOTIDE SEQUENCE [LARGE SCALE GENOMIC DNA]</scope>
    <source>
        <strain evidence="1 2">JCM 30275</strain>
    </source>
</reference>
<protein>
    <submittedName>
        <fullName evidence="1">Uncharacterized protein</fullName>
    </submittedName>
</protein>
<accession>A0A6N4WC62</accession>
<dbReference type="AlphaFoldDB" id="A0A6N4WC62"/>
<dbReference type="Proteomes" id="UP000467249">
    <property type="component" value="Chromosome"/>
</dbReference>
<name>A0A6N4WC62_9MYCO</name>
<dbReference type="EMBL" id="AP022620">
    <property type="protein sequence ID" value="BBZ77642.1"/>
    <property type="molecule type" value="Genomic_DNA"/>
</dbReference>
<proteinExistence type="predicted"/>
<dbReference type="KEGG" id="many:MANY_29790"/>